<accession>A0ABT8WGZ4</accession>
<keyword evidence="1" id="KW-1133">Transmembrane helix</keyword>
<evidence type="ECO:0000256" key="1">
    <source>
        <dbReference type="SAM" id="Phobius"/>
    </source>
</evidence>
<evidence type="ECO:0000259" key="2">
    <source>
        <dbReference type="Pfam" id="PF03544"/>
    </source>
</evidence>
<sequence length="262" mass="29747">MSNQKRTHELIRQNEQIVKKSQKHDANLQKNSTLYFQVGLIVCLLAAYGLLEMRFETTITDYGGVPSLEEPYSIDIPIIKLKPPTIIEPVEEQQKKLSDNFIEVPDDTPINPIVDVPTKDPVVNDTPIVDPEDIVVKDIPEEAYIPVDFVQVVPVYPGCEKKKTNEDRRKCMSEKINKLIQRKFDTDLGSKYGLSGKQVIHTVFKIDKTGKVAGIRIRASHPVLEKEAKRVINIIPEMTPAKQQNKNIGVMYTLPIVFQMNN</sequence>
<keyword evidence="4" id="KW-1185">Reference proteome</keyword>
<keyword evidence="1" id="KW-0812">Transmembrane</keyword>
<feature type="domain" description="TonB C-terminal" evidence="2">
    <location>
        <begin position="202"/>
        <end position="259"/>
    </location>
</feature>
<comment type="caution">
    <text evidence="3">The sequence shown here is derived from an EMBL/GenBank/DDBJ whole genome shotgun (WGS) entry which is preliminary data.</text>
</comment>
<organism evidence="3 4">
    <name type="scientific">Flavivirga aquimarina</name>
    <dbReference type="NCBI Taxonomy" id="2027862"/>
    <lineage>
        <taxon>Bacteria</taxon>
        <taxon>Pseudomonadati</taxon>
        <taxon>Bacteroidota</taxon>
        <taxon>Flavobacteriia</taxon>
        <taxon>Flavobacteriales</taxon>
        <taxon>Flavobacteriaceae</taxon>
        <taxon>Flavivirga</taxon>
    </lineage>
</organism>
<dbReference type="InterPro" id="IPR037682">
    <property type="entry name" value="TonB_C"/>
</dbReference>
<evidence type="ECO:0000313" key="3">
    <source>
        <dbReference type="EMBL" id="MDO5972435.1"/>
    </source>
</evidence>
<dbReference type="EMBL" id="JAUOEK010000184">
    <property type="protein sequence ID" value="MDO5972435.1"/>
    <property type="molecule type" value="Genomic_DNA"/>
</dbReference>
<name>A0ABT8WGZ4_9FLAO</name>
<gene>
    <name evidence="3" type="ORF">Q4Q35_21750</name>
</gene>
<keyword evidence="1" id="KW-0472">Membrane</keyword>
<evidence type="ECO:0000313" key="4">
    <source>
        <dbReference type="Proteomes" id="UP001176883"/>
    </source>
</evidence>
<dbReference type="Proteomes" id="UP001176883">
    <property type="component" value="Unassembled WGS sequence"/>
</dbReference>
<dbReference type="Gene3D" id="3.30.1150.10">
    <property type="match status" value="1"/>
</dbReference>
<reference evidence="3" key="1">
    <citation type="submission" date="2023-07" db="EMBL/GenBank/DDBJ databases">
        <title>Two novel species in the genus Flavivirga.</title>
        <authorList>
            <person name="Kwon K."/>
        </authorList>
    </citation>
    <scope>NUCLEOTIDE SEQUENCE</scope>
    <source>
        <strain evidence="3">KCTC 52353</strain>
    </source>
</reference>
<feature type="transmembrane region" description="Helical" evidence="1">
    <location>
        <begin position="34"/>
        <end position="51"/>
    </location>
</feature>
<dbReference type="Pfam" id="PF03544">
    <property type="entry name" value="TonB_C"/>
    <property type="match status" value="1"/>
</dbReference>
<protein>
    <submittedName>
        <fullName evidence="3">Energy transducer TonB</fullName>
    </submittedName>
</protein>
<proteinExistence type="predicted"/>
<dbReference type="RefSeq" id="WP_303280179.1">
    <property type="nucleotide sequence ID" value="NZ_JAUOEK010000184.1"/>
</dbReference>
<dbReference type="SUPFAM" id="SSF74653">
    <property type="entry name" value="TolA/TonB C-terminal domain"/>
    <property type="match status" value="1"/>
</dbReference>